<proteinExistence type="predicted"/>
<sequence length="618" mass="67782">MAPKLHNSQKARPNVLPVLPDPSRLFRARGGKKAESTSEQTDGAGETRDTPSSVGETAINELSSEVGTEKDISSNPDSVEEKAVSASTASQASTPSVSTPATQELAAGVPNYPLDHDKEVVIEQAELEASQEVHNQPSPEGTVTSAAETSVDTAQMAPVKVPEPEPDMENRLESPYDHIDRSRSTSAIVEDEPQPLAPSSATSVAAETEDKASIQVPSAMPQVSQPTNQALVTSDQSEYNGFHRYGGAVMHNQGMTIPTSSPRINTLPSLNEYFLHVAASKENADWIIQVHIPGNKAQSFPTYAHSILLLRSHRLRRLVIRQSSYGSNIIDLYPPRHVSSHAFESALRFLYSDAIIAKDFFLQQPPAVDPQATRLNNLEYILSYWIAGVELGLDTITERAEGLLSDYLDWDLLEPAYKAADEITKSEISSNSKHMTGTDYFVLSSSIIRAVLHFLVGRLDVARFKIDKNATSTLLSSRLPPVDDHRPRTNPALSSMVFGSMPSSAGVSPSSPQSGFSTTRFTPRETLATNIILSLDFENLHRFNTFLQRQGPEHANRVMTEVVKEREARRERVLNAQHASNAERMATSAKWDVVGHQEIFENGRLSEKRVGFLLPSSK</sequence>
<dbReference type="Proteomes" id="UP001358417">
    <property type="component" value="Unassembled WGS sequence"/>
</dbReference>
<accession>A0AAV9NFB8</accession>
<evidence type="ECO:0000313" key="3">
    <source>
        <dbReference type="Proteomes" id="UP001358417"/>
    </source>
</evidence>
<comment type="caution">
    <text evidence="2">The sequence shown here is derived from an EMBL/GenBank/DDBJ whole genome shotgun (WGS) entry which is preliminary data.</text>
</comment>
<organism evidence="2 3">
    <name type="scientific">Exophiala bonariae</name>
    <dbReference type="NCBI Taxonomy" id="1690606"/>
    <lineage>
        <taxon>Eukaryota</taxon>
        <taxon>Fungi</taxon>
        <taxon>Dikarya</taxon>
        <taxon>Ascomycota</taxon>
        <taxon>Pezizomycotina</taxon>
        <taxon>Eurotiomycetes</taxon>
        <taxon>Chaetothyriomycetidae</taxon>
        <taxon>Chaetothyriales</taxon>
        <taxon>Herpotrichiellaceae</taxon>
        <taxon>Exophiala</taxon>
    </lineage>
</organism>
<feature type="compositionally biased region" description="Low complexity" evidence="1">
    <location>
        <begin position="84"/>
        <end position="103"/>
    </location>
</feature>
<evidence type="ECO:0008006" key="4">
    <source>
        <dbReference type="Google" id="ProtNLM"/>
    </source>
</evidence>
<feature type="compositionally biased region" description="Basic and acidic residues" evidence="1">
    <location>
        <begin position="168"/>
        <end position="183"/>
    </location>
</feature>
<keyword evidence="3" id="KW-1185">Reference proteome</keyword>
<feature type="region of interest" description="Disordered" evidence="1">
    <location>
        <begin position="129"/>
        <end position="206"/>
    </location>
</feature>
<feature type="compositionally biased region" description="Polar residues" evidence="1">
    <location>
        <begin position="1"/>
        <end position="11"/>
    </location>
</feature>
<gene>
    <name evidence="2" type="ORF">LTR84_012787</name>
</gene>
<feature type="region of interest" description="Disordered" evidence="1">
    <location>
        <begin position="1"/>
        <end position="114"/>
    </location>
</feature>
<dbReference type="GeneID" id="89980929"/>
<evidence type="ECO:0000313" key="2">
    <source>
        <dbReference type="EMBL" id="KAK5056234.1"/>
    </source>
</evidence>
<evidence type="ECO:0000256" key="1">
    <source>
        <dbReference type="SAM" id="MobiDB-lite"/>
    </source>
</evidence>
<dbReference type="EMBL" id="JAVRRD010000008">
    <property type="protein sequence ID" value="KAK5056234.1"/>
    <property type="molecule type" value="Genomic_DNA"/>
</dbReference>
<name>A0AAV9NFB8_9EURO</name>
<dbReference type="RefSeq" id="XP_064708204.1">
    <property type="nucleotide sequence ID" value="XM_064856304.1"/>
</dbReference>
<feature type="compositionally biased region" description="Polar residues" evidence="1">
    <location>
        <begin position="50"/>
        <end position="66"/>
    </location>
</feature>
<dbReference type="AlphaFoldDB" id="A0AAV9NFB8"/>
<protein>
    <recommendedName>
        <fullName evidence="4">BTB domain-containing protein</fullName>
    </recommendedName>
</protein>
<reference evidence="2 3" key="1">
    <citation type="submission" date="2023-08" db="EMBL/GenBank/DDBJ databases">
        <title>Black Yeasts Isolated from many extreme environments.</title>
        <authorList>
            <person name="Coleine C."/>
            <person name="Stajich J.E."/>
            <person name="Selbmann L."/>
        </authorList>
    </citation>
    <scope>NUCLEOTIDE SEQUENCE [LARGE SCALE GENOMIC DNA]</scope>
    <source>
        <strain evidence="2 3">CCFEE 5792</strain>
    </source>
</reference>
<feature type="compositionally biased region" description="Polar residues" evidence="1">
    <location>
        <begin position="132"/>
        <end position="153"/>
    </location>
</feature>